<sequence>MADVRMLMEVHKPEIMLIQETKIEDTSLQSIRDLWRHPWKFIQIPSIGLSGGQIIAWNSDLVKVIDSVEGAFSISVVVAMKDNG</sequence>
<dbReference type="EMBL" id="JABWDY010022756">
    <property type="protein sequence ID" value="KAF5191476.1"/>
    <property type="molecule type" value="Genomic_DNA"/>
</dbReference>
<comment type="caution">
    <text evidence="1">The sequence shown here is derived from an EMBL/GenBank/DDBJ whole genome shotgun (WGS) entry which is preliminary data.</text>
</comment>
<accession>A0A7J6W274</accession>
<dbReference type="AlphaFoldDB" id="A0A7J6W274"/>
<dbReference type="OrthoDB" id="1432456at2759"/>
<dbReference type="InterPro" id="IPR036691">
    <property type="entry name" value="Endo/exonu/phosph_ase_sf"/>
</dbReference>
<evidence type="ECO:0000313" key="1">
    <source>
        <dbReference type="EMBL" id="KAF5191476.1"/>
    </source>
</evidence>
<name>A0A7J6W274_THATH</name>
<feature type="non-terminal residue" evidence="1">
    <location>
        <position position="84"/>
    </location>
</feature>
<proteinExistence type="predicted"/>
<keyword evidence="2" id="KW-1185">Reference proteome</keyword>
<dbReference type="SUPFAM" id="SSF56219">
    <property type="entry name" value="DNase I-like"/>
    <property type="match status" value="1"/>
</dbReference>
<protein>
    <submittedName>
        <fullName evidence="1">Uncharacterized protein</fullName>
    </submittedName>
</protein>
<reference evidence="1 2" key="1">
    <citation type="submission" date="2020-06" db="EMBL/GenBank/DDBJ databases">
        <title>Transcriptomic and genomic resources for Thalictrum thalictroides and T. hernandezii: Facilitating candidate gene discovery in an emerging model plant lineage.</title>
        <authorList>
            <person name="Arias T."/>
            <person name="Riano-Pachon D.M."/>
            <person name="Di Stilio V.S."/>
        </authorList>
    </citation>
    <scope>NUCLEOTIDE SEQUENCE [LARGE SCALE GENOMIC DNA]</scope>
    <source>
        <strain evidence="2">cv. WT478/WT964</strain>
        <tissue evidence="1">Leaves</tissue>
    </source>
</reference>
<gene>
    <name evidence="1" type="ORF">FRX31_018934</name>
</gene>
<evidence type="ECO:0000313" key="2">
    <source>
        <dbReference type="Proteomes" id="UP000554482"/>
    </source>
</evidence>
<dbReference type="Proteomes" id="UP000554482">
    <property type="component" value="Unassembled WGS sequence"/>
</dbReference>
<organism evidence="1 2">
    <name type="scientific">Thalictrum thalictroides</name>
    <name type="common">Rue-anemone</name>
    <name type="synonym">Anemone thalictroides</name>
    <dbReference type="NCBI Taxonomy" id="46969"/>
    <lineage>
        <taxon>Eukaryota</taxon>
        <taxon>Viridiplantae</taxon>
        <taxon>Streptophyta</taxon>
        <taxon>Embryophyta</taxon>
        <taxon>Tracheophyta</taxon>
        <taxon>Spermatophyta</taxon>
        <taxon>Magnoliopsida</taxon>
        <taxon>Ranunculales</taxon>
        <taxon>Ranunculaceae</taxon>
        <taxon>Thalictroideae</taxon>
        <taxon>Thalictrum</taxon>
    </lineage>
</organism>